<protein>
    <submittedName>
        <fullName evidence="1">Uncharacterized protein</fullName>
    </submittedName>
</protein>
<evidence type="ECO:0000313" key="1">
    <source>
        <dbReference type="EMBL" id="RWX73188.1"/>
    </source>
</evidence>
<dbReference type="EMBL" id="RXGA01000003">
    <property type="protein sequence ID" value="RWX73188.1"/>
    <property type="molecule type" value="Genomic_DNA"/>
</dbReference>
<evidence type="ECO:0000313" key="2">
    <source>
        <dbReference type="Proteomes" id="UP000288215"/>
    </source>
</evidence>
<name>A0A3S3TRN0_METS7</name>
<reference evidence="1 2" key="1">
    <citation type="submission" date="2018-12" db="EMBL/GenBank/DDBJ databases">
        <title>The complete genome of the methanogenic archaea of the candidate phylum Verstraetearchaeota, obtained from the metagenome of underground thermal water.</title>
        <authorList>
            <person name="Kadnikov V.V."/>
            <person name="Mardanov A.V."/>
            <person name="Beletsky A.V."/>
            <person name="Karnachuk O.V."/>
            <person name="Ravin N.V."/>
        </authorList>
    </citation>
    <scope>NUCLEOTIDE SEQUENCE [LARGE SCALE GENOMIC DNA]</scope>
    <source>
        <strain evidence="1">Ch88</strain>
    </source>
</reference>
<comment type="caution">
    <text evidence="1">The sequence shown here is derived from an EMBL/GenBank/DDBJ whole genome shotgun (WGS) entry which is preliminary data.</text>
</comment>
<organism evidence="1 2">
    <name type="scientific">Methanosuratincola subterraneus</name>
    <dbReference type="NCBI Taxonomy" id="2593994"/>
    <lineage>
        <taxon>Archaea</taxon>
        <taxon>Thermoproteota</taxon>
        <taxon>Methanosuratincolia</taxon>
        <taxon>Candidatus Methanomethylicales</taxon>
        <taxon>Candidatus Methanomethylicaceae</taxon>
        <taxon>Candidatus Methanosuratincola (ex Vanwonterghem et al. 2016)</taxon>
    </lineage>
</organism>
<sequence length="124" mass="14188">MPPPFSDPQSFSGRTGHRFNHIIKSLPDDPSQGLTIEELLLKLRATGYRGGIEGLRVDLQELIRRGEVGQSEQEGKNVYWCLPRGRLELRKRSALIRLHNMELGEDEIRKLEEIVEKRGSKNQA</sequence>
<accession>A0A3S3TRN0</accession>
<dbReference type="AlphaFoldDB" id="A0A3S3TRN0"/>
<proteinExistence type="predicted"/>
<dbReference type="Proteomes" id="UP000288215">
    <property type="component" value="Unassembled WGS sequence"/>
</dbReference>
<gene>
    <name evidence="1" type="ORF">Metus_1162</name>
</gene>